<feature type="repeat" description="PPR" evidence="2">
    <location>
        <begin position="392"/>
        <end position="426"/>
    </location>
</feature>
<dbReference type="InterPro" id="IPR046848">
    <property type="entry name" value="E_motif"/>
</dbReference>
<dbReference type="FunFam" id="1.25.40.10:FF:000344">
    <property type="entry name" value="Pentatricopeptide repeat-containing protein"/>
    <property type="match status" value="1"/>
</dbReference>
<evidence type="ECO:0000256" key="2">
    <source>
        <dbReference type="PROSITE-ProRule" id="PRU00708"/>
    </source>
</evidence>
<feature type="repeat" description="PPR" evidence="2">
    <location>
        <begin position="89"/>
        <end position="123"/>
    </location>
</feature>
<sequence>MQSGKTLAKRIQHQIHRHHFDAIGDSRFSYLFLQACKDGNSIHQLHSLLHKTGLVAGSDFYRTKLVALYGSLGEMESARKMFDEKPQRKVYLWNAMLRSYCKEKLWDETLNLFWEMKRLGIETDNYTVPLALKACGGLSALKIAKQIHGSIVGTVMEGDMFVGAALIDVYSKCEAMENAYLVFTRYPQPDVVLWTSMVSGYQQNNSGKEAVEFFSRMLLAGISPDTITLISVLSACNQLGSIQGGRCCHCYIIRRGLDWNLSLSNALLHLYSKLGVIDVASRIFNRMQNRDVISWSSMIGGYVQNQQAEEALDAYKKMLNRGVEPNHVTVVSALQACAAACALEEGKRIHELTVRKGFEMETSVSTALLDMYMKCSHIDEALELFSRMPNKDVVAWAALISGYALNGLSDKSLGVFHDMLLSNTLPDAVTIVKVLSSCAQSGNLQQALCLHGYLIRSGFDQKVFVGASLIDLYSKCGSLANAAEVFRKLEEKDVVAWSSIIAGYGIHGLGFEAFQLFEQMLQTGLKPNHITFISVLSACSHGGRVDEAWKLFNSMVHEHKVIPRAEHYACMVDVLGRTGQLGKALELINNMPVEANSQLWGALLGACRIHGDIDLAELAASKLFHLDPNHRGYYVLLSNIYADGARWDGVANMRIMMKRKKLTQVPGISSIEVGNNVYSFLAGDRLHQESKEIYNLVKRLGVMMREEGYIPDGDYISSEGVEC</sequence>
<feature type="repeat" description="PPR" evidence="2">
    <location>
        <begin position="493"/>
        <end position="527"/>
    </location>
</feature>
<protein>
    <recommendedName>
        <fullName evidence="4">Pentacotripeptide-repeat region of PRORP domain-containing protein</fullName>
    </recommendedName>
</protein>
<dbReference type="OrthoDB" id="185373at2759"/>
<evidence type="ECO:0008006" key="4">
    <source>
        <dbReference type="Google" id="ProtNLM"/>
    </source>
</evidence>
<dbReference type="InterPro" id="IPR011990">
    <property type="entry name" value="TPR-like_helical_dom_sf"/>
</dbReference>
<keyword evidence="1" id="KW-0677">Repeat</keyword>
<dbReference type="InterPro" id="IPR002885">
    <property type="entry name" value="PPR_rpt"/>
</dbReference>
<dbReference type="GO" id="GO:0009451">
    <property type="term" value="P:RNA modification"/>
    <property type="evidence" value="ECO:0007669"/>
    <property type="project" value="InterPro"/>
</dbReference>
<accession>A0A5K0VPI4</accession>
<evidence type="ECO:0000256" key="1">
    <source>
        <dbReference type="ARBA" id="ARBA00022737"/>
    </source>
</evidence>
<dbReference type="PANTHER" id="PTHR47926:SF431">
    <property type="entry name" value="PENTATRICOPEPTIDE REPEAT-CONTAINING PROTEIN-RELATED"/>
    <property type="match status" value="1"/>
</dbReference>
<dbReference type="FunFam" id="1.25.40.10:FF:000073">
    <property type="entry name" value="Pentatricopeptide repeat-containing protein chloroplastic"/>
    <property type="match status" value="1"/>
</dbReference>
<dbReference type="GO" id="GO:0003723">
    <property type="term" value="F:RNA binding"/>
    <property type="evidence" value="ECO:0007669"/>
    <property type="project" value="InterPro"/>
</dbReference>
<dbReference type="Pfam" id="PF13041">
    <property type="entry name" value="PPR_2"/>
    <property type="match status" value="4"/>
</dbReference>
<evidence type="ECO:0000313" key="3">
    <source>
        <dbReference type="EMBL" id="VVV42945.1"/>
    </source>
</evidence>
<feature type="repeat" description="PPR" evidence="2">
    <location>
        <begin position="528"/>
        <end position="563"/>
    </location>
</feature>
<dbReference type="FunFam" id="1.25.40.10:FF:000366">
    <property type="entry name" value="Pentatricopeptide (PPR) repeat-containing protein"/>
    <property type="match status" value="1"/>
</dbReference>
<dbReference type="NCBIfam" id="TIGR00756">
    <property type="entry name" value="PPR"/>
    <property type="match status" value="6"/>
</dbReference>
<organism evidence="3">
    <name type="scientific">Nymphaea colorata</name>
    <name type="common">pocket water lily</name>
    <dbReference type="NCBI Taxonomy" id="210225"/>
    <lineage>
        <taxon>Eukaryota</taxon>
        <taxon>Viridiplantae</taxon>
        <taxon>Streptophyta</taxon>
        <taxon>Embryophyta</taxon>
        <taxon>Tracheophyta</taxon>
        <taxon>Spermatophyta</taxon>
        <taxon>Magnoliopsida</taxon>
        <taxon>Nymphaeales</taxon>
        <taxon>Nymphaeaceae</taxon>
        <taxon>Nymphaea</taxon>
    </lineage>
</organism>
<proteinExistence type="predicted"/>
<dbReference type="FunFam" id="1.25.40.10:FF:000031">
    <property type="entry name" value="Pentatricopeptide repeat-containing protein mitochondrial"/>
    <property type="match status" value="2"/>
</dbReference>
<dbReference type="Gene3D" id="1.25.40.10">
    <property type="entry name" value="Tetratricopeptide repeat domain"/>
    <property type="match status" value="5"/>
</dbReference>
<feature type="repeat" description="PPR" evidence="2">
    <location>
        <begin position="190"/>
        <end position="224"/>
    </location>
</feature>
<dbReference type="PROSITE" id="PS51375">
    <property type="entry name" value="PPR"/>
    <property type="match status" value="6"/>
</dbReference>
<dbReference type="OMA" id="SEHYGIM"/>
<reference evidence="3" key="1">
    <citation type="submission" date="2019-09" db="EMBL/GenBank/DDBJ databases">
        <authorList>
            <person name="Zhang L."/>
        </authorList>
    </citation>
    <scope>NUCLEOTIDE SEQUENCE</scope>
</reference>
<dbReference type="PANTHER" id="PTHR47926">
    <property type="entry name" value="PENTATRICOPEPTIDE REPEAT-CONTAINING PROTEIN"/>
    <property type="match status" value="1"/>
</dbReference>
<name>A0A5K0VPI4_9MAGN</name>
<dbReference type="AlphaFoldDB" id="A0A5K0VPI4"/>
<gene>
    <name evidence="3" type="ORF">NYM_LOCUS2165</name>
</gene>
<dbReference type="Pfam" id="PF01535">
    <property type="entry name" value="PPR"/>
    <property type="match status" value="3"/>
</dbReference>
<feature type="repeat" description="PPR" evidence="2">
    <location>
        <begin position="291"/>
        <end position="325"/>
    </location>
</feature>
<dbReference type="Pfam" id="PF20431">
    <property type="entry name" value="E_motif"/>
    <property type="match status" value="1"/>
</dbReference>
<dbReference type="EMBL" id="LR721774">
    <property type="protein sequence ID" value="VVV42945.1"/>
    <property type="molecule type" value="Genomic_DNA"/>
</dbReference>
<dbReference type="Gramene" id="NC1G0133480.1">
    <property type="protein sequence ID" value="NC1G0133480.1:cds"/>
    <property type="gene ID" value="NC1G0133480"/>
</dbReference>
<dbReference type="InterPro" id="IPR046960">
    <property type="entry name" value="PPR_At4g14850-like_plant"/>
</dbReference>
<dbReference type="SUPFAM" id="SSF48452">
    <property type="entry name" value="TPR-like"/>
    <property type="match status" value="1"/>
</dbReference>